<evidence type="ECO:0000313" key="11">
    <source>
        <dbReference type="Proteomes" id="UP000323597"/>
    </source>
</evidence>
<dbReference type="SUPFAM" id="SSF52540">
    <property type="entry name" value="P-loop containing nucleoside triphosphate hydrolases"/>
    <property type="match status" value="1"/>
</dbReference>
<evidence type="ECO:0000259" key="9">
    <source>
        <dbReference type="PROSITE" id="PS51722"/>
    </source>
</evidence>
<sequence length="992" mass="106185">MVIVVGTMPSSSLASLVNLGTLNATFINYFSEPISSSYYSCVRRVSLSKRSFSRKCKCKYSVAPTDFVAEANNSSSYKDSDAEIVLKPAPKPVLKSEGAKNDKGLSWNAELSEGEDEDKEENERNKVIESLGEVLEKAEKLETSNVNVNVNVNKPKASGDSGGSGGGKKAKTLKSVWRKGDTVGTVQKVVKESPKVNDKKGEGKVDSQGESAAAPLRPPQPPVRPQPKLQAKPAVAPPHVVKKPVILKDVGAGQKLESNTDGKSKERKPILIDKFASKKPVVDPVIAQAVLSPTKPGKGPAPGKFKDDYRKKNVSAGGPRRRIISDDDLEIPDEETSELNASIRGAATSRKGRKWSKARRKAARIQAAKEAAPVKVEILEVGEKGMSVEELAYNLAIGEGEILGYLYSKGIKPDGVQTMDKDMVKMVCKEYEVEVIDADPVKVEQMAKKKEIFDEVDLDKLQDRPPVLTIMGHVDHGKTTLLDVIRKSKVAASEAGGITQGIGAYEVLVPIDGKPQPCVFLDTPGHEAFGAMRARGARVTDIVIIVVAADDGIRPQTNEAIAHAKAAGVPIVIAINKIDKDGANPERVMQELSSVGLMPEDWGGDIPMVQISALKGQNIDDLLETVMLVAELQELKANPDRNAKGTVIEAGLHKSKGSVATFIVQNGTLKRGDVVVCGEAFGKVRALFDDGGNRVEEAGPSIPVQVIGLNNVPLAGDEFEVVDSLDVAREKAEACAELLRNERMSAKAGDGKVTLSSLASAVSAGKLSGLDLHQLNIILKVDLQGSIEAVRQALQVLPQDNVTLKFLLEATGDVSTSDVDLAVASKAIILGFNVKTPGPVKSYAENKGVEIRLYRVIYELIDDVRNAMEGLLEPVEEQVPIGSAEVRAVFSSGSGRVAGCMVTEGKIVDGCGIRVIRNGRTVHVGVLDSLRRVKEIVKEVNAGLECGMGVEDYDQWQEGDILEAFNTVQKKRTLEEASASMAAALEGVGVEL</sequence>
<dbReference type="EMBL" id="CM017636">
    <property type="protein sequence ID" value="TYJ48937.1"/>
    <property type="molecule type" value="Genomic_DNA"/>
</dbReference>
<dbReference type="Gene3D" id="2.40.30.10">
    <property type="entry name" value="Translation factors"/>
    <property type="match status" value="2"/>
</dbReference>
<dbReference type="PROSITE" id="PS51722">
    <property type="entry name" value="G_TR_2"/>
    <property type="match status" value="1"/>
</dbReference>
<evidence type="ECO:0000256" key="3">
    <source>
        <dbReference type="ARBA" id="ARBA00022741"/>
    </source>
</evidence>
<dbReference type="InterPro" id="IPR023115">
    <property type="entry name" value="TIF_IF2_dom3"/>
</dbReference>
<dbReference type="Pfam" id="PF11987">
    <property type="entry name" value="IF-2"/>
    <property type="match status" value="1"/>
</dbReference>
<dbReference type="Gene3D" id="3.40.50.10050">
    <property type="entry name" value="Translation initiation factor IF- 2, domain 3"/>
    <property type="match status" value="1"/>
</dbReference>
<dbReference type="FunFam" id="2.40.30.10:FF:000054">
    <property type="entry name" value="Translation initiation factor IF-2"/>
    <property type="match status" value="1"/>
</dbReference>
<evidence type="ECO:0000256" key="7">
    <source>
        <dbReference type="ARBA" id="ARBA00044105"/>
    </source>
</evidence>
<keyword evidence="5" id="KW-0342">GTP-binding</keyword>
<dbReference type="InterPro" id="IPR006847">
    <property type="entry name" value="IF2_N"/>
</dbReference>
<evidence type="ECO:0000256" key="6">
    <source>
        <dbReference type="ARBA" id="ARBA00025162"/>
    </source>
</evidence>
<dbReference type="NCBIfam" id="TIGR00231">
    <property type="entry name" value="small_GTP"/>
    <property type="match status" value="1"/>
</dbReference>
<keyword evidence="3" id="KW-0547">Nucleotide-binding</keyword>
<dbReference type="CDD" id="cd01887">
    <property type="entry name" value="IF2_eIF5B"/>
    <property type="match status" value="1"/>
</dbReference>
<dbReference type="SUPFAM" id="SSF52156">
    <property type="entry name" value="Initiation factor IF2/eIF5b, domain 3"/>
    <property type="match status" value="1"/>
</dbReference>
<dbReference type="InterPro" id="IPR015760">
    <property type="entry name" value="TIF_IF2"/>
</dbReference>
<keyword evidence="2" id="KW-0396">Initiation factor</keyword>
<dbReference type="PROSITE" id="PS01176">
    <property type="entry name" value="IF2"/>
    <property type="match status" value="1"/>
</dbReference>
<dbReference type="PRINTS" id="PR00315">
    <property type="entry name" value="ELONGATNFCT"/>
</dbReference>
<dbReference type="GO" id="GO:0005737">
    <property type="term" value="C:cytoplasm"/>
    <property type="evidence" value="ECO:0007669"/>
    <property type="project" value="TreeGrafter"/>
</dbReference>
<feature type="compositionally biased region" description="Low complexity" evidence="8">
    <location>
        <begin position="226"/>
        <end position="239"/>
    </location>
</feature>
<feature type="compositionally biased region" description="Basic and acidic residues" evidence="8">
    <location>
        <begin position="189"/>
        <end position="207"/>
    </location>
</feature>
<dbReference type="PANTHER" id="PTHR43381">
    <property type="entry name" value="TRANSLATION INITIATION FACTOR IF-2-RELATED"/>
    <property type="match status" value="1"/>
</dbReference>
<evidence type="ECO:0000256" key="8">
    <source>
        <dbReference type="SAM" id="MobiDB-lite"/>
    </source>
</evidence>
<dbReference type="InterPro" id="IPR005225">
    <property type="entry name" value="Small_GTP-bd"/>
</dbReference>
<dbReference type="FunFam" id="3.40.50.10050:FF:000001">
    <property type="entry name" value="Translation initiation factor IF-2"/>
    <property type="match status" value="1"/>
</dbReference>
<dbReference type="FunFam" id="2.40.30.10:FF:000008">
    <property type="entry name" value="Translation initiation factor IF-2"/>
    <property type="match status" value="1"/>
</dbReference>
<dbReference type="InterPro" id="IPR044145">
    <property type="entry name" value="IF2_II"/>
</dbReference>
<dbReference type="InterPro" id="IPR000795">
    <property type="entry name" value="T_Tr_GTP-bd_dom"/>
</dbReference>
<gene>
    <name evidence="10" type="ORF">E1A91_A01G099200v1</name>
</gene>
<evidence type="ECO:0000256" key="5">
    <source>
        <dbReference type="ARBA" id="ARBA00023134"/>
    </source>
</evidence>
<evidence type="ECO:0000256" key="4">
    <source>
        <dbReference type="ARBA" id="ARBA00022917"/>
    </source>
</evidence>
<proteinExistence type="inferred from homology"/>
<feature type="compositionally biased region" description="Basic and acidic residues" evidence="8">
    <location>
        <begin position="258"/>
        <end position="269"/>
    </location>
</feature>
<feature type="compositionally biased region" description="Pro residues" evidence="8">
    <location>
        <begin position="216"/>
        <end position="225"/>
    </location>
</feature>
<feature type="region of interest" description="Disordered" evidence="8">
    <location>
        <begin position="292"/>
        <end position="329"/>
    </location>
</feature>
<dbReference type="GO" id="GO:0003743">
    <property type="term" value="F:translation initiation factor activity"/>
    <property type="evidence" value="ECO:0007669"/>
    <property type="project" value="UniProtKB-KW"/>
</dbReference>
<dbReference type="GO" id="GO:0005525">
    <property type="term" value="F:GTP binding"/>
    <property type="evidence" value="ECO:0007669"/>
    <property type="project" value="UniProtKB-KW"/>
</dbReference>
<dbReference type="PANTHER" id="PTHR43381:SF5">
    <property type="entry name" value="TR-TYPE G DOMAIN-CONTAINING PROTEIN"/>
    <property type="match status" value="1"/>
</dbReference>
<accession>A0A5D3AB22</accession>
<dbReference type="NCBIfam" id="TIGR00487">
    <property type="entry name" value="IF-2"/>
    <property type="match status" value="1"/>
</dbReference>
<feature type="compositionally biased region" description="Low complexity" evidence="8">
    <location>
        <begin position="146"/>
        <end position="159"/>
    </location>
</feature>
<organism evidence="10 11">
    <name type="scientific">Gossypium mustelinum</name>
    <name type="common">Cotton</name>
    <name type="synonym">Gossypium caicoense</name>
    <dbReference type="NCBI Taxonomy" id="34275"/>
    <lineage>
        <taxon>Eukaryota</taxon>
        <taxon>Viridiplantae</taxon>
        <taxon>Streptophyta</taxon>
        <taxon>Embryophyta</taxon>
        <taxon>Tracheophyta</taxon>
        <taxon>Spermatophyta</taxon>
        <taxon>Magnoliopsida</taxon>
        <taxon>eudicotyledons</taxon>
        <taxon>Gunneridae</taxon>
        <taxon>Pentapetalae</taxon>
        <taxon>rosids</taxon>
        <taxon>malvids</taxon>
        <taxon>Malvales</taxon>
        <taxon>Malvaceae</taxon>
        <taxon>Malvoideae</taxon>
        <taxon>Gossypium</taxon>
    </lineage>
</organism>
<keyword evidence="4" id="KW-0648">Protein biosynthesis</keyword>
<dbReference type="Pfam" id="PF22042">
    <property type="entry name" value="EF-G_D2"/>
    <property type="match status" value="1"/>
</dbReference>
<dbReference type="Gene3D" id="3.40.50.300">
    <property type="entry name" value="P-loop containing nucleotide triphosphate hydrolases"/>
    <property type="match status" value="1"/>
</dbReference>
<dbReference type="CDD" id="cd03702">
    <property type="entry name" value="IF2_mtIF2_II"/>
    <property type="match status" value="1"/>
</dbReference>
<dbReference type="SUPFAM" id="SSF50447">
    <property type="entry name" value="Translation proteins"/>
    <property type="match status" value="2"/>
</dbReference>
<dbReference type="InterPro" id="IPR036925">
    <property type="entry name" value="TIF_IF2_dom3_sf"/>
</dbReference>
<dbReference type="CDD" id="cd03692">
    <property type="entry name" value="mtIF2_IVc"/>
    <property type="match status" value="1"/>
</dbReference>
<dbReference type="Pfam" id="PF04760">
    <property type="entry name" value="IF2_N"/>
    <property type="match status" value="1"/>
</dbReference>
<dbReference type="AlphaFoldDB" id="A0A5D3AB22"/>
<dbReference type="InterPro" id="IPR009000">
    <property type="entry name" value="Transl_B-barrel_sf"/>
</dbReference>
<reference evidence="10 11" key="1">
    <citation type="submission" date="2019-07" db="EMBL/GenBank/DDBJ databases">
        <title>WGS assembly of Gossypium mustelinum.</title>
        <authorList>
            <person name="Chen Z.J."/>
            <person name="Sreedasyam A."/>
            <person name="Ando A."/>
            <person name="Song Q."/>
            <person name="De L."/>
            <person name="Hulse-Kemp A."/>
            <person name="Ding M."/>
            <person name="Ye W."/>
            <person name="Kirkbride R."/>
            <person name="Jenkins J."/>
            <person name="Plott C."/>
            <person name="Lovell J."/>
            <person name="Lin Y.-M."/>
            <person name="Vaughn R."/>
            <person name="Liu B."/>
            <person name="Li W."/>
            <person name="Simpson S."/>
            <person name="Scheffler B."/>
            <person name="Saski C."/>
            <person name="Grover C."/>
            <person name="Hu G."/>
            <person name="Conover J."/>
            <person name="Carlson J."/>
            <person name="Shu S."/>
            <person name="Boston L."/>
            <person name="Williams M."/>
            <person name="Peterson D."/>
            <person name="Mcgee K."/>
            <person name="Jones D."/>
            <person name="Wendel J."/>
            <person name="Stelly D."/>
            <person name="Grimwood J."/>
            <person name="Schmutz J."/>
        </authorList>
    </citation>
    <scope>NUCLEOTIDE SEQUENCE [LARGE SCALE GENOMIC DNA]</scope>
    <source>
        <strain evidence="10">1408120.09</strain>
    </source>
</reference>
<dbReference type="GO" id="GO:0003924">
    <property type="term" value="F:GTPase activity"/>
    <property type="evidence" value="ECO:0007669"/>
    <property type="project" value="InterPro"/>
</dbReference>
<feature type="domain" description="Tr-type G" evidence="9">
    <location>
        <begin position="463"/>
        <end position="636"/>
    </location>
</feature>
<keyword evidence="11" id="KW-1185">Reference proteome</keyword>
<dbReference type="Proteomes" id="UP000323597">
    <property type="component" value="Chromosome A01"/>
</dbReference>
<protein>
    <recommendedName>
        <fullName evidence="7">Translation initiation factor IF-2, chloroplastic</fullName>
    </recommendedName>
</protein>
<dbReference type="InterPro" id="IPR000178">
    <property type="entry name" value="TF_IF2_bacterial-like"/>
</dbReference>
<feature type="region of interest" description="Disordered" evidence="8">
    <location>
        <begin position="146"/>
        <end position="269"/>
    </location>
</feature>
<evidence type="ECO:0000256" key="1">
    <source>
        <dbReference type="ARBA" id="ARBA00007733"/>
    </source>
</evidence>
<comment type="similarity">
    <text evidence="1">Belongs to the TRAFAC class translation factor GTPase superfamily. Classic translation factor GTPase family. IF-2 subfamily.</text>
</comment>
<comment type="function">
    <text evidence="6">One of the essential components for the initiation of protein synthesis. Protects formylmethionyl-tRNA from spontaneous hydrolysis and promotes its binding to the 30S ribosomal subunits. Also involved in the hydrolysis of GTP during the formation of the 70S ribosomal complex.</text>
</comment>
<dbReference type="HAMAP" id="MF_00100_B">
    <property type="entry name" value="IF_2_B"/>
    <property type="match status" value="1"/>
</dbReference>
<feature type="region of interest" description="Disordered" evidence="8">
    <location>
        <begin position="93"/>
        <end position="124"/>
    </location>
</feature>
<dbReference type="FunFam" id="3.40.50.300:FF:000019">
    <property type="entry name" value="Translation initiation factor IF-2"/>
    <property type="match status" value="1"/>
</dbReference>
<evidence type="ECO:0000256" key="2">
    <source>
        <dbReference type="ARBA" id="ARBA00022540"/>
    </source>
</evidence>
<dbReference type="Pfam" id="PF00009">
    <property type="entry name" value="GTP_EFTU"/>
    <property type="match status" value="1"/>
</dbReference>
<dbReference type="InterPro" id="IPR053905">
    <property type="entry name" value="EF-G-like_DII"/>
</dbReference>
<dbReference type="InterPro" id="IPR027417">
    <property type="entry name" value="P-loop_NTPase"/>
</dbReference>
<evidence type="ECO:0000313" key="10">
    <source>
        <dbReference type="EMBL" id="TYJ48937.1"/>
    </source>
</evidence>
<name>A0A5D3AB22_GOSMU</name>